<keyword evidence="5" id="KW-0067">ATP-binding</keyword>
<keyword evidence="7" id="KW-1278">Translocase</keyword>
<dbReference type="GO" id="GO:0005737">
    <property type="term" value="C:cytoplasm"/>
    <property type="evidence" value="ECO:0007669"/>
    <property type="project" value="UniProtKB-SubCell"/>
</dbReference>
<dbReference type="RefSeq" id="WP_160778103.1">
    <property type="nucleotide sequence ID" value="NZ_BAAAZF010000001.1"/>
</dbReference>
<dbReference type="Gene3D" id="3.40.50.12240">
    <property type="match status" value="1"/>
</dbReference>
<dbReference type="Proteomes" id="UP000446786">
    <property type="component" value="Unassembled WGS sequence"/>
</dbReference>
<dbReference type="GO" id="GO:0030254">
    <property type="term" value="P:protein secretion by the type III secretion system"/>
    <property type="evidence" value="ECO:0007669"/>
    <property type="project" value="InterPro"/>
</dbReference>
<dbReference type="GO" id="GO:0016887">
    <property type="term" value="F:ATP hydrolysis activity"/>
    <property type="evidence" value="ECO:0007669"/>
    <property type="project" value="InterPro"/>
</dbReference>
<dbReference type="EMBL" id="WTYE01000001">
    <property type="protein sequence ID" value="MXP30571.1"/>
    <property type="molecule type" value="Genomic_DNA"/>
</dbReference>
<dbReference type="InterPro" id="IPR005714">
    <property type="entry name" value="ATPase_T3SS_FliI/YscN"/>
</dbReference>
<dbReference type="InterPro" id="IPR003593">
    <property type="entry name" value="AAA+_ATPase"/>
</dbReference>
<dbReference type="GO" id="GO:0046933">
    <property type="term" value="F:proton-transporting ATP synthase activity, rotational mechanism"/>
    <property type="evidence" value="ECO:0007669"/>
    <property type="project" value="TreeGrafter"/>
</dbReference>
<dbReference type="InterPro" id="IPR020003">
    <property type="entry name" value="ATPase_a/bsu_AS"/>
</dbReference>
<name>A0A845ANY7_9SPHN</name>
<dbReference type="OrthoDB" id="9803053at2"/>
<dbReference type="InterPro" id="IPR000194">
    <property type="entry name" value="ATPase_F1/V1/A1_a/bsu_nucl-bd"/>
</dbReference>
<evidence type="ECO:0000256" key="3">
    <source>
        <dbReference type="ARBA" id="ARBA00022490"/>
    </source>
</evidence>
<dbReference type="GO" id="GO:0030257">
    <property type="term" value="C:type III protein secretion system complex"/>
    <property type="evidence" value="ECO:0007669"/>
    <property type="project" value="InterPro"/>
</dbReference>
<proteinExistence type="predicted"/>
<keyword evidence="2" id="KW-0813">Transport</keyword>
<reference evidence="10 12" key="1">
    <citation type="submission" date="2019-12" db="EMBL/GenBank/DDBJ databases">
        <title>Genomic-based taxomic classification of the family Erythrobacteraceae.</title>
        <authorList>
            <person name="Xu L."/>
        </authorList>
    </citation>
    <scope>NUCLEOTIDE SEQUENCE [LARGE SCALE GENOMIC DNA]</scope>
    <source>
        <strain evidence="10 12">JCM 16677</strain>
    </source>
</reference>
<sequence length="437" mass="45890">MNTPAALIETLRASDFAEFTGEVTAIGQGGISASGPLCAVGEMCRIGDGGDAPLAEVVAVDAASIQLLPLGPVKNILPGARVRRSGAHSTFRSGDAFAGRAVDGFGAPIDGGAPLLAKPHHRALGIDALSKTVHPERVATGLRAIDALLPIAQGQRIGIFAASGVGKTTLVEQLSSQIDCDHVVACLIGERGREVERLWDMHRKGSHKDKITLVAATSDESASARVRAMHQALALCEEWRTQGKHVVLFVDSVTRLAMALREIGLAAGEPPSVRSYTPNVFAALPNVVERCGAIRGGGAITAIFTVLSETDDVDDPIVETMKSILDGHIVLSRKLAEKGHYPAIDIAASVSRVADQLLDQRTQGAAQALRRSFAEFEESRAMIESGIYQAGSSTAIDRAIALQPRIAEFVRQTQPESADLAAVDAKLAQCVAEGGVL</sequence>
<dbReference type="AlphaFoldDB" id="A0A845ANY7"/>
<comment type="subcellular location">
    <subcellularLocation>
        <location evidence="1">Cytoplasm</location>
    </subcellularLocation>
</comment>
<dbReference type="EMBL" id="WTYE01000001">
    <property type="protein sequence ID" value="MXP33331.1"/>
    <property type="molecule type" value="Genomic_DNA"/>
</dbReference>
<gene>
    <name evidence="10" type="ORF">GRI94_01905</name>
    <name evidence="11" type="ORF">GRI94_15995</name>
</gene>
<dbReference type="PANTHER" id="PTHR15184">
    <property type="entry name" value="ATP SYNTHASE"/>
    <property type="match status" value="1"/>
</dbReference>
<dbReference type="NCBIfam" id="TIGR01026">
    <property type="entry name" value="fliI_yscN"/>
    <property type="match status" value="1"/>
</dbReference>
<evidence type="ECO:0000256" key="8">
    <source>
        <dbReference type="ARBA" id="ARBA00034006"/>
    </source>
</evidence>
<dbReference type="InterPro" id="IPR040627">
    <property type="entry name" value="T3SS_ATPase_C"/>
</dbReference>
<evidence type="ECO:0000256" key="6">
    <source>
        <dbReference type="ARBA" id="ARBA00022927"/>
    </source>
</evidence>
<comment type="caution">
    <text evidence="10">The sequence shown here is derived from an EMBL/GenBank/DDBJ whole genome shotgun (WGS) entry which is preliminary data.</text>
</comment>
<protein>
    <submittedName>
        <fullName evidence="10">FliI/YscN family ATPase</fullName>
    </submittedName>
</protein>
<keyword evidence="3" id="KW-0963">Cytoplasm</keyword>
<dbReference type="InterPro" id="IPR027417">
    <property type="entry name" value="P-loop_NTPase"/>
</dbReference>
<evidence type="ECO:0000256" key="5">
    <source>
        <dbReference type="ARBA" id="ARBA00022840"/>
    </source>
</evidence>
<dbReference type="PANTHER" id="PTHR15184:SF9">
    <property type="entry name" value="SPI-1 TYPE 3 SECRETION SYSTEM ATPASE"/>
    <property type="match status" value="1"/>
</dbReference>
<dbReference type="PROSITE" id="PS00152">
    <property type="entry name" value="ATPASE_ALPHA_BETA"/>
    <property type="match status" value="1"/>
</dbReference>
<comment type="catalytic activity">
    <reaction evidence="8">
        <text>ATP + H2O + cellular proteinSide 1 = ADP + phosphate + cellular proteinSide 2.</text>
        <dbReference type="EC" id="7.4.2.8"/>
    </reaction>
</comment>
<organism evidence="10 12">
    <name type="scientific">Parerythrobacter jejuensis</name>
    <dbReference type="NCBI Taxonomy" id="795812"/>
    <lineage>
        <taxon>Bacteria</taxon>
        <taxon>Pseudomonadati</taxon>
        <taxon>Pseudomonadota</taxon>
        <taxon>Alphaproteobacteria</taxon>
        <taxon>Sphingomonadales</taxon>
        <taxon>Erythrobacteraceae</taxon>
        <taxon>Parerythrobacter</taxon>
    </lineage>
</organism>
<keyword evidence="12" id="KW-1185">Reference proteome</keyword>
<dbReference type="Pfam" id="PF18269">
    <property type="entry name" value="T3SS_ATPase_C"/>
    <property type="match status" value="1"/>
</dbReference>
<evidence type="ECO:0000313" key="10">
    <source>
        <dbReference type="EMBL" id="MXP30571.1"/>
    </source>
</evidence>
<feature type="domain" description="AAA+ ATPase" evidence="9">
    <location>
        <begin position="153"/>
        <end position="335"/>
    </location>
</feature>
<evidence type="ECO:0000313" key="12">
    <source>
        <dbReference type="Proteomes" id="UP000446786"/>
    </source>
</evidence>
<dbReference type="GO" id="GO:0008564">
    <property type="term" value="F:protein-exporting ATPase activity"/>
    <property type="evidence" value="ECO:0007669"/>
    <property type="project" value="UniProtKB-EC"/>
</dbReference>
<keyword evidence="4" id="KW-0547">Nucleotide-binding</keyword>
<dbReference type="SMART" id="SM00382">
    <property type="entry name" value="AAA"/>
    <property type="match status" value="1"/>
</dbReference>
<evidence type="ECO:0000256" key="2">
    <source>
        <dbReference type="ARBA" id="ARBA00022448"/>
    </source>
</evidence>
<dbReference type="GO" id="GO:0005524">
    <property type="term" value="F:ATP binding"/>
    <property type="evidence" value="ECO:0007669"/>
    <property type="project" value="UniProtKB-KW"/>
</dbReference>
<dbReference type="Pfam" id="PF00006">
    <property type="entry name" value="ATP-synt_ab"/>
    <property type="match status" value="1"/>
</dbReference>
<dbReference type="SUPFAM" id="SSF52540">
    <property type="entry name" value="P-loop containing nucleoside triphosphate hydrolases"/>
    <property type="match status" value="1"/>
</dbReference>
<evidence type="ECO:0000259" key="9">
    <source>
        <dbReference type="SMART" id="SM00382"/>
    </source>
</evidence>
<keyword evidence="6" id="KW-0653">Protein transport</keyword>
<evidence type="ECO:0000256" key="1">
    <source>
        <dbReference type="ARBA" id="ARBA00004496"/>
    </source>
</evidence>
<dbReference type="InterPro" id="IPR050053">
    <property type="entry name" value="ATPase_alpha/beta_chains"/>
</dbReference>
<evidence type="ECO:0000256" key="4">
    <source>
        <dbReference type="ARBA" id="ARBA00022741"/>
    </source>
</evidence>
<evidence type="ECO:0000313" key="11">
    <source>
        <dbReference type="EMBL" id="MXP33331.1"/>
    </source>
</evidence>
<accession>A0A845ANY7</accession>
<evidence type="ECO:0000256" key="7">
    <source>
        <dbReference type="ARBA" id="ARBA00022967"/>
    </source>
</evidence>